<dbReference type="EMBL" id="PJKN01000002">
    <property type="protein sequence ID" value="PNC56752.1"/>
    <property type="molecule type" value="Genomic_DNA"/>
</dbReference>
<dbReference type="Proteomes" id="UP000235914">
    <property type="component" value="Unassembled WGS sequence"/>
</dbReference>
<organism evidence="1 2">
    <name type="scientific">Akkermansia muciniphila</name>
    <dbReference type="NCBI Taxonomy" id="239935"/>
    <lineage>
        <taxon>Bacteria</taxon>
        <taxon>Pseudomonadati</taxon>
        <taxon>Verrucomicrobiota</taxon>
        <taxon>Verrucomicrobiia</taxon>
        <taxon>Verrucomicrobiales</taxon>
        <taxon>Akkermansiaceae</taxon>
        <taxon>Akkermansia</taxon>
    </lineage>
</organism>
<proteinExistence type="predicted"/>
<comment type="caution">
    <text evidence="1">The sequence shown here is derived from an EMBL/GenBank/DDBJ whole genome shotgun (WGS) entry which is preliminary data.</text>
</comment>
<evidence type="ECO:0000313" key="2">
    <source>
        <dbReference type="Proteomes" id="UP000235914"/>
    </source>
</evidence>
<evidence type="ECO:0000313" key="1">
    <source>
        <dbReference type="EMBL" id="PNC56752.1"/>
    </source>
</evidence>
<reference evidence="1 2" key="1">
    <citation type="journal article" date="2017" name="BMC Genomics">
        <title>Genome sequencing of 39 Akkermansia muciniphila isolates reveals its population structure, genomic and functional diverisity, and global distribution in mammalian gut microbiotas.</title>
        <authorList>
            <person name="Guo X."/>
            <person name="Li S."/>
            <person name="Zhang J."/>
            <person name="Wu F."/>
            <person name="Li X."/>
            <person name="Wu D."/>
            <person name="Zhang M."/>
            <person name="Ou Z."/>
            <person name="Jie Z."/>
            <person name="Yan Q."/>
            <person name="Li P."/>
            <person name="Yi J."/>
            <person name="Peng Y."/>
        </authorList>
    </citation>
    <scope>NUCLEOTIDE SEQUENCE [LARGE SCALE GENOMIC DNA]</scope>
    <source>
        <strain evidence="1 2">GP43</strain>
    </source>
</reference>
<name>A0AAP8NLH9_9BACT</name>
<dbReference type="AlphaFoldDB" id="A0AAP8NLH9"/>
<accession>A0AAP8NLH9</accession>
<sequence length="75" mass="8078">MSKYTSDFFSFSLLPDRPIQQGRSGFLSFISSPLLCPPTVPSALLLITGEGIFRSPISPEDATIHNWSAAASHPA</sequence>
<gene>
    <name evidence="1" type="ORF">CXU09_04040</name>
</gene>
<protein>
    <submittedName>
        <fullName evidence="1">Uncharacterized protein</fullName>
    </submittedName>
</protein>